<feature type="region of interest" description="Disordered" evidence="1">
    <location>
        <begin position="56"/>
        <end position="123"/>
    </location>
</feature>
<dbReference type="Proteomes" id="UP000017836">
    <property type="component" value="Unassembled WGS sequence"/>
</dbReference>
<proteinExistence type="predicted"/>
<keyword evidence="3" id="KW-1185">Reference proteome</keyword>
<protein>
    <submittedName>
        <fullName evidence="2">Uncharacterized protein</fullName>
    </submittedName>
</protein>
<name>U5CWU6_AMBTC</name>
<accession>U5CWU6</accession>
<organism evidence="2 3">
    <name type="scientific">Amborella trichopoda</name>
    <dbReference type="NCBI Taxonomy" id="13333"/>
    <lineage>
        <taxon>Eukaryota</taxon>
        <taxon>Viridiplantae</taxon>
        <taxon>Streptophyta</taxon>
        <taxon>Embryophyta</taxon>
        <taxon>Tracheophyta</taxon>
        <taxon>Spermatophyta</taxon>
        <taxon>Magnoliopsida</taxon>
        <taxon>Amborellales</taxon>
        <taxon>Amborellaceae</taxon>
        <taxon>Amborella</taxon>
    </lineage>
</organism>
<sequence length="123" mass="13692">MLETKIQWAHNPRQGVANTIVCSGVRKFADKPRDVGQTDGRHICDRRERLSRLAEGERAFNMGELDEAKPTQTNDQGDPDETSSATTVAKRATSIVTAGQRKQGQPESNARSKKNGIFRRPMQ</sequence>
<gene>
    <name evidence="2" type="ORF">AMTR_s00033p00244230</name>
</gene>
<reference evidence="3" key="1">
    <citation type="journal article" date="2013" name="Science">
        <title>The Amborella genome and the evolution of flowering plants.</title>
        <authorList>
            <consortium name="Amborella Genome Project"/>
        </authorList>
    </citation>
    <scope>NUCLEOTIDE SEQUENCE [LARGE SCALE GENOMIC DNA]</scope>
</reference>
<evidence type="ECO:0000256" key="1">
    <source>
        <dbReference type="SAM" id="MobiDB-lite"/>
    </source>
</evidence>
<dbReference type="Gramene" id="ERN14430">
    <property type="protein sequence ID" value="ERN14430"/>
    <property type="gene ID" value="AMTR_s00033p00244230"/>
</dbReference>
<feature type="compositionally biased region" description="Polar residues" evidence="1">
    <location>
        <begin position="94"/>
        <end position="109"/>
    </location>
</feature>
<evidence type="ECO:0000313" key="2">
    <source>
        <dbReference type="EMBL" id="ERN14430.1"/>
    </source>
</evidence>
<dbReference type="EMBL" id="KI392557">
    <property type="protein sequence ID" value="ERN14430.1"/>
    <property type="molecule type" value="Genomic_DNA"/>
</dbReference>
<dbReference type="AlphaFoldDB" id="U5CWU6"/>
<dbReference type="HOGENOM" id="CLU_2018295_0_0_1"/>
<feature type="compositionally biased region" description="Basic residues" evidence="1">
    <location>
        <begin position="111"/>
        <end position="123"/>
    </location>
</feature>
<feature type="compositionally biased region" description="Polar residues" evidence="1">
    <location>
        <begin position="70"/>
        <end position="87"/>
    </location>
</feature>
<evidence type="ECO:0000313" key="3">
    <source>
        <dbReference type="Proteomes" id="UP000017836"/>
    </source>
</evidence>